<evidence type="ECO:0000313" key="2">
    <source>
        <dbReference type="Proteomes" id="UP000236290"/>
    </source>
</evidence>
<proteinExistence type="predicted"/>
<evidence type="ECO:0000313" key="1">
    <source>
        <dbReference type="EMBL" id="PNP59156.1"/>
    </source>
</evidence>
<reference evidence="1 2" key="1">
    <citation type="submission" date="2017-02" db="EMBL/GenBank/DDBJ databases">
        <title>Genomes of Trichoderma spp. with biocontrol activity.</title>
        <authorList>
            <person name="Gardiner D."/>
            <person name="Kazan K."/>
            <person name="Vos C."/>
            <person name="Harvey P."/>
        </authorList>
    </citation>
    <scope>NUCLEOTIDE SEQUENCE [LARGE SCALE GENOMIC DNA]</scope>
    <source>
        <strain evidence="1 2">Tr1</strain>
    </source>
</reference>
<dbReference type="AlphaFoldDB" id="A0A2K0UMZ8"/>
<sequence>MSEFQVAISISDNVQTCYDALDRLVKYSDGWKELHYKSHNSGFLGFYPAWFNDLDEYDGENGFFREPQPGAWQRKLEDRDGLNSGASVTVYRSDNPRRDYSTPYISGAGMWIKFTQVLAPNQDIEEYQKANDAQFKTRWEMEKEVLVVVKRGRGVDYEERQGSSYLETGDIREEFPGKTWAEIKASKDEIRSINRRGFSHNDNRTKAKHVDVMDDYTHADDYVWLSIHLF</sequence>
<dbReference type="Proteomes" id="UP000236290">
    <property type="component" value="Unassembled WGS sequence"/>
</dbReference>
<dbReference type="EMBL" id="MTYI01000016">
    <property type="protein sequence ID" value="PNP59156.1"/>
    <property type="molecule type" value="Genomic_DNA"/>
</dbReference>
<accession>A0A2K0UMZ8</accession>
<organism evidence="1 2">
    <name type="scientific">Trichoderma harzianum</name>
    <name type="common">Hypocrea lixii</name>
    <dbReference type="NCBI Taxonomy" id="5544"/>
    <lineage>
        <taxon>Eukaryota</taxon>
        <taxon>Fungi</taxon>
        <taxon>Dikarya</taxon>
        <taxon>Ascomycota</taxon>
        <taxon>Pezizomycotina</taxon>
        <taxon>Sordariomycetes</taxon>
        <taxon>Hypocreomycetidae</taxon>
        <taxon>Hypocreales</taxon>
        <taxon>Hypocreaceae</taxon>
        <taxon>Trichoderma</taxon>
    </lineage>
</organism>
<dbReference type="OrthoDB" id="72726at2759"/>
<comment type="caution">
    <text evidence="1">The sequence shown here is derived from an EMBL/GenBank/DDBJ whole genome shotgun (WGS) entry which is preliminary data.</text>
</comment>
<protein>
    <submittedName>
        <fullName evidence="1">Uncharacterized protein</fullName>
    </submittedName>
</protein>
<name>A0A2K0UMZ8_TRIHA</name>
<gene>
    <name evidence="1" type="ORF">THARTR1_01404</name>
</gene>